<evidence type="ECO:0000256" key="1">
    <source>
        <dbReference type="SAM" id="MobiDB-lite"/>
    </source>
</evidence>
<organism evidence="2 3">
    <name type="scientific">Paenibacillus lycopersici</name>
    <dbReference type="NCBI Taxonomy" id="2704462"/>
    <lineage>
        <taxon>Bacteria</taxon>
        <taxon>Bacillati</taxon>
        <taxon>Bacillota</taxon>
        <taxon>Bacilli</taxon>
        <taxon>Bacillales</taxon>
        <taxon>Paenibacillaceae</taxon>
        <taxon>Paenibacillus</taxon>
    </lineage>
</organism>
<feature type="region of interest" description="Disordered" evidence="1">
    <location>
        <begin position="42"/>
        <end position="71"/>
    </location>
</feature>
<sequence length="593" mass="65259">MGCHTKRGDLSLKKGKHAVSVSLISLMICTLLLSACGSNSNSSSNDSSASANKAANASGSANGGASGNAAASAGDDGFNPVGDYPIVKKPITLNMFAPQLPSIENMETNLFTKFVEDKTGVQIKWDLVPNDALNDRKQLMLAGGDYPEVILNGNLTKDEQMKYGKQGVLVPLNDLIDKYAPNFKKIMEELPYVKGSVTAPDGNIYALPQINECYHCNFAQKLWINQAWLDKLGLKMPTTTDELYTVLKAFKEKDPNGNGKADEIPLTGSDEMWAGNIAAFIMDSFIIDDHADKDSGTYLQVKDGKVDFVANKDEWKQGLTFLNKLYKEGLIDPAAFTQNADAIQQLGNKDPNIMGSITTALISYAFGPDDQHPRHKDYVTVPPLKGPNGVQQTPNFAGIGNSQFAITNKATQEQQIAAIRFADYLYTEEAIVLEEHGVEGKGWVKAKEGELDMDGKQAKYTLIPTDPNQTVHNDGWEQIGPSLRTYQYRNSWTSKQDPLAEGGYETRLKRESEKYEPYASKEMYPTGTFIPLEDTEVAAQLKTTIMSYVNSNMAQFITGSKEIDKNWDSYVKGFDGLQLDKYIEIYQKGLANG</sequence>
<dbReference type="SUPFAM" id="SSF53850">
    <property type="entry name" value="Periplasmic binding protein-like II"/>
    <property type="match status" value="1"/>
</dbReference>
<dbReference type="PANTHER" id="PTHR43649:SF12">
    <property type="entry name" value="DIACETYLCHITOBIOSE BINDING PROTEIN DASA"/>
    <property type="match status" value="1"/>
</dbReference>
<dbReference type="EMBL" id="CP048209">
    <property type="protein sequence ID" value="QHT58864.1"/>
    <property type="molecule type" value="Genomic_DNA"/>
</dbReference>
<dbReference type="CDD" id="cd13581">
    <property type="entry name" value="PBP2_AlgQ_like_2"/>
    <property type="match status" value="1"/>
</dbReference>
<dbReference type="Pfam" id="PF01547">
    <property type="entry name" value="SBP_bac_1"/>
    <property type="match status" value="1"/>
</dbReference>
<dbReference type="PANTHER" id="PTHR43649">
    <property type="entry name" value="ARABINOSE-BINDING PROTEIN-RELATED"/>
    <property type="match status" value="1"/>
</dbReference>
<feature type="compositionally biased region" description="Low complexity" evidence="1">
    <location>
        <begin position="42"/>
        <end position="60"/>
    </location>
</feature>
<dbReference type="KEGG" id="plyc:GXP70_01955"/>
<dbReference type="AlphaFoldDB" id="A0A6C0FU64"/>
<gene>
    <name evidence="2" type="ORF">GXP70_01955</name>
</gene>
<accession>A0A6C0FU64</accession>
<name>A0A6C0FU64_9BACL</name>
<protein>
    <submittedName>
        <fullName evidence="2">Extracellular solute-binding protein</fullName>
    </submittedName>
</protein>
<evidence type="ECO:0000313" key="3">
    <source>
        <dbReference type="Proteomes" id="UP000476064"/>
    </source>
</evidence>
<proteinExistence type="predicted"/>
<dbReference type="Proteomes" id="UP000476064">
    <property type="component" value="Chromosome"/>
</dbReference>
<reference evidence="2 3" key="1">
    <citation type="submission" date="2020-01" db="EMBL/GenBank/DDBJ databases">
        <title>Paenibacillus sp. nov., isolated from tomato rhizosphere.</title>
        <authorList>
            <person name="Weon H.-Y."/>
            <person name="Lee S.A."/>
        </authorList>
    </citation>
    <scope>NUCLEOTIDE SEQUENCE [LARGE SCALE GENOMIC DNA]</scope>
    <source>
        <strain evidence="2 3">12200R-189</strain>
    </source>
</reference>
<dbReference type="Gene3D" id="3.40.190.10">
    <property type="entry name" value="Periplasmic binding protein-like II"/>
    <property type="match status" value="2"/>
</dbReference>
<dbReference type="InterPro" id="IPR006059">
    <property type="entry name" value="SBP"/>
</dbReference>
<keyword evidence="3" id="KW-1185">Reference proteome</keyword>
<evidence type="ECO:0000313" key="2">
    <source>
        <dbReference type="EMBL" id="QHT58864.1"/>
    </source>
</evidence>
<dbReference type="InterPro" id="IPR050490">
    <property type="entry name" value="Bact_solute-bd_prot1"/>
</dbReference>